<dbReference type="PANTHER" id="PTHR23538">
    <property type="entry name" value="44.5 KD BACTERIOCHLOROPHYLL SYNTHASE SUBUNIT"/>
    <property type="match status" value="1"/>
</dbReference>
<dbReference type="EMBL" id="QFZK01000005">
    <property type="protein sequence ID" value="RFO97049.1"/>
    <property type="molecule type" value="Genomic_DNA"/>
</dbReference>
<dbReference type="GO" id="GO:0016020">
    <property type="term" value="C:membrane"/>
    <property type="evidence" value="ECO:0007669"/>
    <property type="project" value="UniProtKB-SubCell"/>
</dbReference>
<dbReference type="Gene3D" id="1.20.1250.20">
    <property type="entry name" value="MFS general substrate transporter like domains"/>
    <property type="match status" value="1"/>
</dbReference>
<gene>
    <name evidence="7" type="ORF">DIC66_11230</name>
</gene>
<evidence type="ECO:0000256" key="2">
    <source>
        <dbReference type="ARBA" id="ARBA00008412"/>
    </source>
</evidence>
<dbReference type="RefSeq" id="WP_117177142.1">
    <property type="nucleotide sequence ID" value="NZ_QFZK01000005.1"/>
</dbReference>
<feature type="transmembrane region" description="Helical" evidence="6">
    <location>
        <begin position="296"/>
        <end position="318"/>
    </location>
</feature>
<reference evidence="7 8" key="1">
    <citation type="submission" date="2018-05" db="EMBL/GenBank/DDBJ databases">
        <title>Rhodoferax soyangensis sp.nov., isolated from an oligotrophic freshwater lake.</title>
        <authorList>
            <person name="Park M."/>
        </authorList>
    </citation>
    <scope>NUCLEOTIDE SEQUENCE [LARGE SCALE GENOMIC DNA]</scope>
    <source>
        <strain evidence="7 8">IMCC26218</strain>
    </source>
</reference>
<accession>A0A3E1RCG9</accession>
<evidence type="ECO:0000313" key="8">
    <source>
        <dbReference type="Proteomes" id="UP000260665"/>
    </source>
</evidence>
<dbReference type="CDD" id="cd06176">
    <property type="entry name" value="MFS_BCD_PucC-like"/>
    <property type="match status" value="1"/>
</dbReference>
<name>A0A3E1RCG9_9BURK</name>
<feature type="transmembrane region" description="Helical" evidence="6">
    <location>
        <begin position="208"/>
        <end position="229"/>
    </location>
</feature>
<dbReference type="OrthoDB" id="8558818at2"/>
<comment type="caution">
    <text evidence="7">The sequence shown here is derived from an EMBL/GenBank/DDBJ whole genome shotgun (WGS) entry which is preliminary data.</text>
</comment>
<evidence type="ECO:0000256" key="6">
    <source>
        <dbReference type="SAM" id="Phobius"/>
    </source>
</evidence>
<proteinExistence type="inferred from homology"/>
<dbReference type="SUPFAM" id="SSF103473">
    <property type="entry name" value="MFS general substrate transporter"/>
    <property type="match status" value="1"/>
</dbReference>
<feature type="transmembrane region" description="Helical" evidence="6">
    <location>
        <begin position="178"/>
        <end position="202"/>
    </location>
</feature>
<evidence type="ECO:0000256" key="4">
    <source>
        <dbReference type="ARBA" id="ARBA00022989"/>
    </source>
</evidence>
<keyword evidence="8" id="KW-1185">Reference proteome</keyword>
<comment type="subcellular location">
    <subcellularLocation>
        <location evidence="1">Membrane</location>
        <topology evidence="1">Multi-pass membrane protein</topology>
    </subcellularLocation>
</comment>
<evidence type="ECO:0000256" key="1">
    <source>
        <dbReference type="ARBA" id="ARBA00004141"/>
    </source>
</evidence>
<dbReference type="InterPro" id="IPR036259">
    <property type="entry name" value="MFS_trans_sf"/>
</dbReference>
<feature type="transmembrane region" description="Helical" evidence="6">
    <location>
        <begin position="104"/>
        <end position="124"/>
    </location>
</feature>
<dbReference type="InterPro" id="IPR026036">
    <property type="entry name" value="PucC"/>
</dbReference>
<feature type="transmembrane region" description="Helical" evidence="6">
    <location>
        <begin position="39"/>
        <end position="59"/>
    </location>
</feature>
<evidence type="ECO:0000256" key="5">
    <source>
        <dbReference type="ARBA" id="ARBA00023136"/>
    </source>
</evidence>
<feature type="transmembrane region" description="Helical" evidence="6">
    <location>
        <begin position="439"/>
        <end position="459"/>
    </location>
</feature>
<feature type="transmembrane region" description="Helical" evidence="6">
    <location>
        <begin position="266"/>
        <end position="284"/>
    </location>
</feature>
<dbReference type="Proteomes" id="UP000260665">
    <property type="component" value="Unassembled WGS sequence"/>
</dbReference>
<feature type="transmembrane region" description="Helical" evidence="6">
    <location>
        <begin position="386"/>
        <end position="409"/>
    </location>
</feature>
<dbReference type="PANTHER" id="PTHR23538:SF1">
    <property type="entry name" value="44.5 KD BACTERIOCHLOROPHYLL SYNTHASE SUBUNIT"/>
    <property type="match status" value="1"/>
</dbReference>
<evidence type="ECO:0000313" key="7">
    <source>
        <dbReference type="EMBL" id="RFO97049.1"/>
    </source>
</evidence>
<dbReference type="PIRSF" id="PIRSF016565">
    <property type="entry name" value="PucC"/>
    <property type="match status" value="1"/>
</dbReference>
<organism evidence="7 8">
    <name type="scientific">Rhodoferax lacus</name>
    <dbReference type="NCBI Taxonomy" id="2184758"/>
    <lineage>
        <taxon>Bacteria</taxon>
        <taxon>Pseudomonadati</taxon>
        <taxon>Pseudomonadota</taxon>
        <taxon>Betaproteobacteria</taxon>
        <taxon>Burkholderiales</taxon>
        <taxon>Comamonadaceae</taxon>
        <taxon>Rhodoferax</taxon>
    </lineage>
</organism>
<protein>
    <submittedName>
        <fullName evidence="7">MFS transporter</fullName>
    </submittedName>
</protein>
<evidence type="ECO:0000256" key="3">
    <source>
        <dbReference type="ARBA" id="ARBA00022692"/>
    </source>
</evidence>
<feature type="transmembrane region" description="Helical" evidence="6">
    <location>
        <begin position="65"/>
        <end position="83"/>
    </location>
</feature>
<keyword evidence="4 6" id="KW-1133">Transmembrane helix</keyword>
<dbReference type="AlphaFoldDB" id="A0A3E1RCG9"/>
<dbReference type="Pfam" id="PF03209">
    <property type="entry name" value="PUCC"/>
    <property type="match status" value="1"/>
</dbReference>
<comment type="similarity">
    <text evidence="2">Belongs to the PucC family.</text>
</comment>
<feature type="transmembrane region" description="Helical" evidence="6">
    <location>
        <begin position="355"/>
        <end position="379"/>
    </location>
</feature>
<keyword evidence="3 6" id="KW-0812">Transmembrane</keyword>
<sequence>MMFAQRFRHMAQQIPAGWLPFADVASTGLPLPRLLRLSLFKVTMGITTALLIGTLNRVMIVELHVAASLVSLMLALPMLVAPFRAVTGYQSDTHRSAFGWKRVPFMWGGTLIQFFGLAFMPFALLNLSGEAQNPLPTWLVEAVVALSFLMVGAGLQTSQTAGLALATDQASEETRPRVVALMYVMLLAGAVGGSLIFSVLLADFRPQRLIQVVQGTALLVLLLNAYALWKQEGRNRERAAAMKLQKQEPFAAVWSRFIGKPQARRFLWTTFLGTMAFNMQDIVLEPYGGEILHLSVGATSALTAMLAGGGLIGFVLAGRQLARGMDPLRLAALGVVLGLPAFSAVIFSAPLEAGWLFRLGALGIGLGGGLFAVGTLFAAMRLEGSAFIGLALGAWGAVQSTGAGLAMFLGGALRDGVAQLQAAGALGAEFADPAIAYSVVYHLEMLLLFITLVAIGPLVSRRSASGLQRTLGTARANT</sequence>
<feature type="transmembrane region" description="Helical" evidence="6">
    <location>
        <begin position="144"/>
        <end position="166"/>
    </location>
</feature>
<keyword evidence="5 6" id="KW-0472">Membrane</keyword>
<feature type="transmembrane region" description="Helical" evidence="6">
    <location>
        <begin position="330"/>
        <end position="349"/>
    </location>
</feature>
<dbReference type="InterPro" id="IPR004896">
    <property type="entry name" value="PucC-rel"/>
</dbReference>